<sequence>MLLFSSKNEYNKKKQMFSEYSKFEQTFFTINWYDYKINIIKLQKYTLEK</sequence>
<name>A0A7R7EJK7_9FIRM</name>
<dbReference type="Proteomes" id="UP000595897">
    <property type="component" value="Chromosome"/>
</dbReference>
<protein>
    <submittedName>
        <fullName evidence="1">Uncharacterized protein</fullName>
    </submittedName>
</protein>
<accession>A0A7R7EJK7</accession>
<dbReference type="AlphaFoldDB" id="A0A7R7EJK7"/>
<evidence type="ECO:0000313" key="1">
    <source>
        <dbReference type="EMBL" id="BCN29909.1"/>
    </source>
</evidence>
<proteinExistence type="predicted"/>
<dbReference type="KEGG" id="ahb:bsdtb5_12040"/>
<dbReference type="EMBL" id="AP024169">
    <property type="protein sequence ID" value="BCN29909.1"/>
    <property type="molecule type" value="Genomic_DNA"/>
</dbReference>
<organism evidence="1 2">
    <name type="scientific">Anaeromicropila herbilytica</name>
    <dbReference type="NCBI Taxonomy" id="2785025"/>
    <lineage>
        <taxon>Bacteria</taxon>
        <taxon>Bacillati</taxon>
        <taxon>Bacillota</taxon>
        <taxon>Clostridia</taxon>
        <taxon>Lachnospirales</taxon>
        <taxon>Lachnospiraceae</taxon>
        <taxon>Anaeromicropila</taxon>
    </lineage>
</organism>
<reference evidence="1 2" key="1">
    <citation type="submission" date="2020-11" db="EMBL/GenBank/DDBJ databases">
        <title>Draft genome sequencing of a Lachnospiraceae strain isolated from anoxic soil subjected to BSD treatment.</title>
        <authorList>
            <person name="Uek A."/>
            <person name="Tonouchi A."/>
        </authorList>
    </citation>
    <scope>NUCLEOTIDE SEQUENCE [LARGE SCALE GENOMIC DNA]</scope>
    <source>
        <strain evidence="1 2">TB5</strain>
    </source>
</reference>
<keyword evidence="2" id="KW-1185">Reference proteome</keyword>
<gene>
    <name evidence="1" type="ORF">bsdtb5_12040</name>
</gene>
<evidence type="ECO:0000313" key="2">
    <source>
        <dbReference type="Proteomes" id="UP000595897"/>
    </source>
</evidence>